<reference evidence="2" key="1">
    <citation type="submission" date="2021-01" db="EMBL/GenBank/DDBJ databases">
        <title>Modified the classification status of verrucomicrobia.</title>
        <authorList>
            <person name="Feng X."/>
        </authorList>
    </citation>
    <scope>NUCLEOTIDE SEQUENCE</scope>
    <source>
        <strain evidence="2">KCTC 12986</strain>
    </source>
</reference>
<gene>
    <name evidence="2" type="ORF">JIN78_08535</name>
</gene>
<dbReference type="PROSITE" id="PS50925">
    <property type="entry name" value="BLUF"/>
    <property type="match status" value="1"/>
</dbReference>
<dbReference type="GO" id="GO:0071949">
    <property type="term" value="F:FAD binding"/>
    <property type="evidence" value="ECO:0007669"/>
    <property type="project" value="InterPro"/>
</dbReference>
<dbReference type="AlphaFoldDB" id="A0A934RTY1"/>
<evidence type="ECO:0000313" key="2">
    <source>
        <dbReference type="EMBL" id="MBK1834105.1"/>
    </source>
</evidence>
<sequence length="153" mass="17481">MNDSSNIHLIIYLSCYIPSGKGVEVDLREIGAAAQRRNPGAGIYGALFFHENRFLQAIEGPQPALEALMATLEEDPRHCDLVRVVDEPVERRSFEEWNMQTFDLSPREELSLEMVENFRCRFLEQGPLEGRVFVDLLKKFCSRPALRQALVVT</sequence>
<comment type="caution">
    <text evidence="2">The sequence shown here is derived from an EMBL/GenBank/DDBJ whole genome shotgun (WGS) entry which is preliminary data.</text>
</comment>
<dbReference type="InterPro" id="IPR036046">
    <property type="entry name" value="Acylphosphatase-like_dom_sf"/>
</dbReference>
<evidence type="ECO:0000313" key="3">
    <source>
        <dbReference type="Proteomes" id="UP000604083"/>
    </source>
</evidence>
<dbReference type="GO" id="GO:0009882">
    <property type="term" value="F:blue light photoreceptor activity"/>
    <property type="evidence" value="ECO:0007669"/>
    <property type="project" value="InterPro"/>
</dbReference>
<evidence type="ECO:0000259" key="1">
    <source>
        <dbReference type="PROSITE" id="PS50925"/>
    </source>
</evidence>
<keyword evidence="3" id="KW-1185">Reference proteome</keyword>
<dbReference type="InterPro" id="IPR007024">
    <property type="entry name" value="BLUF_domain"/>
</dbReference>
<organism evidence="2 3">
    <name type="scientific">Roseibacillus ishigakijimensis</name>
    <dbReference type="NCBI Taxonomy" id="454146"/>
    <lineage>
        <taxon>Bacteria</taxon>
        <taxon>Pseudomonadati</taxon>
        <taxon>Verrucomicrobiota</taxon>
        <taxon>Verrucomicrobiia</taxon>
        <taxon>Verrucomicrobiales</taxon>
        <taxon>Verrucomicrobiaceae</taxon>
        <taxon>Roseibacillus</taxon>
    </lineage>
</organism>
<dbReference type="Gene3D" id="3.30.70.100">
    <property type="match status" value="1"/>
</dbReference>
<dbReference type="SMART" id="SM01034">
    <property type="entry name" value="BLUF"/>
    <property type="match status" value="1"/>
</dbReference>
<name>A0A934RTY1_9BACT</name>
<dbReference type="Pfam" id="PF04940">
    <property type="entry name" value="BLUF"/>
    <property type="match status" value="1"/>
</dbReference>
<dbReference type="Proteomes" id="UP000604083">
    <property type="component" value="Unassembled WGS sequence"/>
</dbReference>
<protein>
    <submittedName>
        <fullName evidence="2">BLUF domain-containing protein</fullName>
    </submittedName>
</protein>
<dbReference type="EMBL" id="JAENIO010000018">
    <property type="protein sequence ID" value="MBK1834105.1"/>
    <property type="molecule type" value="Genomic_DNA"/>
</dbReference>
<proteinExistence type="predicted"/>
<feature type="domain" description="BLUF" evidence="1">
    <location>
        <begin position="7"/>
        <end position="100"/>
    </location>
</feature>
<accession>A0A934RTY1</accession>
<dbReference type="RefSeq" id="WP_200391539.1">
    <property type="nucleotide sequence ID" value="NZ_JAENIO010000018.1"/>
</dbReference>
<dbReference type="SUPFAM" id="SSF54975">
    <property type="entry name" value="Acylphosphatase/BLUF domain-like"/>
    <property type="match status" value="1"/>
</dbReference>